<dbReference type="EC" id="1.1.1.29" evidence="7"/>
<evidence type="ECO:0000259" key="6">
    <source>
        <dbReference type="Pfam" id="PF02826"/>
    </source>
</evidence>
<dbReference type="Gene3D" id="3.40.50.720">
    <property type="entry name" value="NAD(P)-binding Rossmann-like Domain"/>
    <property type="match status" value="2"/>
</dbReference>
<evidence type="ECO:0000256" key="4">
    <source>
        <dbReference type="RuleBase" id="RU003719"/>
    </source>
</evidence>
<keyword evidence="8" id="KW-1185">Reference proteome</keyword>
<dbReference type="InterPro" id="IPR006140">
    <property type="entry name" value="D-isomer_DH_NAD-bd"/>
</dbReference>
<feature type="domain" description="D-isomer specific 2-hydroxyacid dehydrogenase catalytic" evidence="5">
    <location>
        <begin position="28"/>
        <end position="315"/>
    </location>
</feature>
<reference evidence="8" key="1">
    <citation type="submission" date="2017-03" db="EMBL/GenBank/DDBJ databases">
        <title>Full genome sequence of a non-lethal Shewanella isolate that potentiates virulence of Vibio parahaemolyticus causing acute hepatopancreatic necrosis disease (AHPND) in shrimp.</title>
        <authorList>
            <person name="Prachumwat A."/>
            <person name="Sritunyalucksana K."/>
        </authorList>
    </citation>
    <scope>NUCLEOTIDE SEQUENCE [LARGE SCALE GENOMIC DNA]</scope>
    <source>
        <strain evidence="8">TH2012</strain>
    </source>
</reference>
<organism evidence="7 8">
    <name type="scientific">Shewanella khirikhana</name>
    <dbReference type="NCBI Taxonomy" id="1965282"/>
    <lineage>
        <taxon>Bacteria</taxon>
        <taxon>Pseudomonadati</taxon>
        <taxon>Pseudomonadota</taxon>
        <taxon>Gammaproteobacteria</taxon>
        <taxon>Alteromonadales</taxon>
        <taxon>Shewanellaceae</taxon>
        <taxon>Shewanella</taxon>
    </lineage>
</organism>
<dbReference type="Proteomes" id="UP000278437">
    <property type="component" value="Chromosome"/>
</dbReference>
<dbReference type="PANTHER" id="PTHR43761">
    <property type="entry name" value="D-ISOMER SPECIFIC 2-HYDROXYACID DEHYDROGENASE FAMILY PROTEIN (AFU_ORTHOLOGUE AFUA_1G13630)"/>
    <property type="match status" value="1"/>
</dbReference>
<protein>
    <submittedName>
        <fullName evidence="7">Glycerate dehydrogenase</fullName>
        <ecNumber evidence="7">1.1.1.29</ecNumber>
    </submittedName>
</protein>
<keyword evidence="2 4" id="KW-0560">Oxidoreductase</keyword>
<gene>
    <name evidence="7" type="primary">hprA</name>
    <name evidence="7" type="ORF">STH12_02688</name>
</gene>
<evidence type="ECO:0000259" key="5">
    <source>
        <dbReference type="Pfam" id="PF00389"/>
    </source>
</evidence>
<dbReference type="InterPro" id="IPR029753">
    <property type="entry name" value="D-isomer_DH_CS"/>
</dbReference>
<dbReference type="SUPFAM" id="SSF52283">
    <property type="entry name" value="Formate/glycerate dehydrogenase catalytic domain-like"/>
    <property type="match status" value="1"/>
</dbReference>
<name>A0ABM7DPZ8_9GAMM</name>
<sequence length="318" mass="33753">MMANICVLDGYTLNPGDLDWSVLAPFGDYEVYDRTAAGELLTRAAASSVLFTNKTPLDAATLAALPELRYIGVLATGTNVVDLEAARRLGIAVTNVPGYGPDAVAQMAFAHVLHHTSRVAAHHQAVISGAWSAQPDFCFTLDTLESLSGKTLGLVGFGDIAKQMARIGQAFGMQLLVHSRSRPKDLPADAEFVSLDTLFARSDVLSLHCPLTAQTRHMVNETSLGLMKPGALIVNTARGGLVDEPALASALHQGRVRAAVDVLSSEPPAADNPLLHAPNISITPHNAWATQKARQRLLDIAIANLAAFVAGEKQNRVD</sequence>
<dbReference type="InterPro" id="IPR036291">
    <property type="entry name" value="NAD(P)-bd_dom_sf"/>
</dbReference>
<evidence type="ECO:0000313" key="8">
    <source>
        <dbReference type="Proteomes" id="UP000278437"/>
    </source>
</evidence>
<dbReference type="GO" id="GO:0008465">
    <property type="term" value="F:hydroxypyruvate reductase (NADH) activity"/>
    <property type="evidence" value="ECO:0007669"/>
    <property type="project" value="UniProtKB-EC"/>
</dbReference>
<dbReference type="PROSITE" id="PS00671">
    <property type="entry name" value="D_2_HYDROXYACID_DH_3"/>
    <property type="match status" value="1"/>
</dbReference>
<dbReference type="PANTHER" id="PTHR43761:SF1">
    <property type="entry name" value="D-ISOMER SPECIFIC 2-HYDROXYACID DEHYDROGENASE CATALYTIC DOMAIN-CONTAINING PROTEIN-RELATED"/>
    <property type="match status" value="1"/>
</dbReference>
<accession>A0ABM7DPZ8</accession>
<dbReference type="PROSITE" id="PS00670">
    <property type="entry name" value="D_2_HYDROXYACID_DH_2"/>
    <property type="match status" value="1"/>
</dbReference>
<feature type="domain" description="D-isomer specific 2-hydroxyacid dehydrogenase NAD-binding" evidence="6">
    <location>
        <begin position="109"/>
        <end position="287"/>
    </location>
</feature>
<evidence type="ECO:0000256" key="1">
    <source>
        <dbReference type="ARBA" id="ARBA00005854"/>
    </source>
</evidence>
<comment type="similarity">
    <text evidence="1 4">Belongs to the D-isomer specific 2-hydroxyacid dehydrogenase family.</text>
</comment>
<evidence type="ECO:0000256" key="2">
    <source>
        <dbReference type="ARBA" id="ARBA00023002"/>
    </source>
</evidence>
<dbReference type="InterPro" id="IPR006139">
    <property type="entry name" value="D-isomer_2_OHA_DH_cat_dom"/>
</dbReference>
<dbReference type="CDD" id="cd12162">
    <property type="entry name" value="2-Hacid_dh_4"/>
    <property type="match status" value="1"/>
</dbReference>
<evidence type="ECO:0000313" key="7">
    <source>
        <dbReference type="EMBL" id="AZQ11757.1"/>
    </source>
</evidence>
<dbReference type="Pfam" id="PF02826">
    <property type="entry name" value="2-Hacid_dh_C"/>
    <property type="match status" value="1"/>
</dbReference>
<dbReference type="EMBL" id="CP020373">
    <property type="protein sequence ID" value="AZQ11757.1"/>
    <property type="molecule type" value="Genomic_DNA"/>
</dbReference>
<keyword evidence="3" id="KW-0520">NAD</keyword>
<evidence type="ECO:0000256" key="3">
    <source>
        <dbReference type="ARBA" id="ARBA00023027"/>
    </source>
</evidence>
<dbReference type="SUPFAM" id="SSF51735">
    <property type="entry name" value="NAD(P)-binding Rossmann-fold domains"/>
    <property type="match status" value="1"/>
</dbReference>
<dbReference type="InterPro" id="IPR050418">
    <property type="entry name" value="D-iso_2-hydroxyacid_DH_PdxB"/>
</dbReference>
<dbReference type="Pfam" id="PF00389">
    <property type="entry name" value="2-Hacid_dh"/>
    <property type="match status" value="1"/>
</dbReference>
<proteinExistence type="inferred from homology"/>